<reference evidence="1" key="1">
    <citation type="submission" date="2022-08" db="EMBL/GenBank/DDBJ databases">
        <title>Genome Sequence of Lecanicillium fungicola.</title>
        <authorList>
            <person name="Buettner E."/>
        </authorList>
    </citation>
    <scope>NUCLEOTIDE SEQUENCE</scope>
    <source>
        <strain evidence="1">Babe33</strain>
    </source>
</reference>
<dbReference type="Proteomes" id="UP001143910">
    <property type="component" value="Unassembled WGS sequence"/>
</dbReference>
<protein>
    <submittedName>
        <fullName evidence="1">Uncharacterized protein</fullName>
    </submittedName>
</protein>
<sequence length="143" mass="16225">MKRSREPEEQYTDPASPDSGSAQASVSDSYHTTKYTELDLAVVDSDGNDPERSQAVTMRCFLPPHSETLSFTSYNDYEAHYNSFHTNRCLECRKNLPSQHLLAVHIEECHDPIVRVKRDQGEHTVQLPISPLLLLPPPPRSYS</sequence>
<dbReference type="EMBL" id="JANJQO010000669">
    <property type="protein sequence ID" value="KAJ2975739.1"/>
    <property type="molecule type" value="Genomic_DNA"/>
</dbReference>
<accession>A0ACC1N9Z7</accession>
<keyword evidence="2" id="KW-1185">Reference proteome</keyword>
<proteinExistence type="predicted"/>
<name>A0ACC1N9Z7_9HYPO</name>
<comment type="caution">
    <text evidence="1">The sequence shown here is derived from an EMBL/GenBank/DDBJ whole genome shotgun (WGS) entry which is preliminary data.</text>
</comment>
<evidence type="ECO:0000313" key="2">
    <source>
        <dbReference type="Proteomes" id="UP001143910"/>
    </source>
</evidence>
<organism evidence="1 2">
    <name type="scientific">Zarea fungicola</name>
    <dbReference type="NCBI Taxonomy" id="93591"/>
    <lineage>
        <taxon>Eukaryota</taxon>
        <taxon>Fungi</taxon>
        <taxon>Dikarya</taxon>
        <taxon>Ascomycota</taxon>
        <taxon>Pezizomycotina</taxon>
        <taxon>Sordariomycetes</taxon>
        <taxon>Hypocreomycetidae</taxon>
        <taxon>Hypocreales</taxon>
        <taxon>Cordycipitaceae</taxon>
        <taxon>Zarea</taxon>
    </lineage>
</organism>
<gene>
    <name evidence="1" type="ORF">NQ176_g5354</name>
</gene>
<evidence type="ECO:0000313" key="1">
    <source>
        <dbReference type="EMBL" id="KAJ2975739.1"/>
    </source>
</evidence>